<dbReference type="InterPro" id="IPR007569">
    <property type="entry name" value="DUF559"/>
</dbReference>
<evidence type="ECO:0000313" key="3">
    <source>
        <dbReference type="Proteomes" id="UP000295453"/>
    </source>
</evidence>
<dbReference type="RefSeq" id="WP_131582169.1">
    <property type="nucleotide sequence ID" value="NZ_SJZJ01000006.1"/>
</dbReference>
<reference evidence="2 3" key="1">
    <citation type="submission" date="2019-03" db="EMBL/GenBank/DDBJ databases">
        <authorList>
            <person name="Kim M.K.M."/>
        </authorList>
    </citation>
    <scope>NUCLEOTIDE SEQUENCE [LARGE SCALE GENOMIC DNA]</scope>
    <source>
        <strain evidence="2 3">18JY15-6</strain>
    </source>
</reference>
<comment type="caution">
    <text evidence="2">The sequence shown here is derived from an EMBL/GenBank/DDBJ whole genome shotgun (WGS) entry which is preliminary data.</text>
</comment>
<evidence type="ECO:0000313" key="2">
    <source>
        <dbReference type="EMBL" id="TCJ30045.1"/>
    </source>
</evidence>
<sequence length="307" mass="33960">MVLTTPLPDSPFAVARCADHGLARRDVRRLVADGALRRLVTGVYAAADLEVTPTARVAALSLVVPRGHVLVDRTAAWLHGVDAFTVEELAAPPPIEMCALRGRHPTERRDADGGTRDLRPEDVMRLGGLEVTTPLRTALDLGCRLRRREAFAALNGLAAAHDLDASACAAATRVRFARRRGVRQLRELVAVMDPRCESPRESWTLLAILDAGLPAPEQQHWVAIDGIPTYRLDHAYPTRRVAVEYDGAWHDCTAEQRAADERRRAWLRDQGWTVIVVKKGDFTGARLDAWLAALRDALQPGYSARRW</sequence>
<accession>A0A4R1CHV8</accession>
<organism evidence="2 3">
    <name type="scientific">Nocardioides jejuensis</name>
    <dbReference type="NCBI Taxonomy" id="2502782"/>
    <lineage>
        <taxon>Bacteria</taxon>
        <taxon>Bacillati</taxon>
        <taxon>Actinomycetota</taxon>
        <taxon>Actinomycetes</taxon>
        <taxon>Propionibacteriales</taxon>
        <taxon>Nocardioidaceae</taxon>
        <taxon>Nocardioides</taxon>
    </lineage>
</organism>
<dbReference type="EMBL" id="SJZJ01000006">
    <property type="protein sequence ID" value="TCJ30045.1"/>
    <property type="molecule type" value="Genomic_DNA"/>
</dbReference>
<feature type="domain" description="DUF559" evidence="1">
    <location>
        <begin position="227"/>
        <end position="277"/>
    </location>
</feature>
<evidence type="ECO:0000259" key="1">
    <source>
        <dbReference type="Pfam" id="PF04480"/>
    </source>
</evidence>
<dbReference type="Proteomes" id="UP000295453">
    <property type="component" value="Unassembled WGS sequence"/>
</dbReference>
<protein>
    <submittedName>
        <fullName evidence="2">DUF559 domain-containing protein</fullName>
    </submittedName>
</protein>
<dbReference type="Gene3D" id="3.40.960.10">
    <property type="entry name" value="VSR Endonuclease"/>
    <property type="match status" value="1"/>
</dbReference>
<proteinExistence type="predicted"/>
<dbReference type="Pfam" id="PF04480">
    <property type="entry name" value="DUF559"/>
    <property type="match status" value="1"/>
</dbReference>
<dbReference type="InterPro" id="IPR011335">
    <property type="entry name" value="Restrct_endonuc-II-like"/>
</dbReference>
<dbReference type="OrthoDB" id="5517693at2"/>
<dbReference type="AlphaFoldDB" id="A0A4R1CHV8"/>
<keyword evidence="3" id="KW-1185">Reference proteome</keyword>
<gene>
    <name evidence="2" type="ORF">EPD65_05535</name>
</gene>
<dbReference type="SUPFAM" id="SSF52980">
    <property type="entry name" value="Restriction endonuclease-like"/>
    <property type="match status" value="1"/>
</dbReference>
<name>A0A4R1CHV8_9ACTN</name>